<dbReference type="AlphaFoldDB" id="A0A8H5KV74"/>
<dbReference type="Proteomes" id="UP000544095">
    <property type="component" value="Unassembled WGS sequence"/>
</dbReference>
<name>A0A8H5KV74_9HYPO</name>
<reference evidence="1 2" key="1">
    <citation type="submission" date="2020-05" db="EMBL/GenBank/DDBJ databases">
        <title>Identification and distribution of gene clusters putatively required for synthesis of sphingolipid metabolism inhibitors in phylogenetically diverse species of the filamentous fungus Fusarium.</title>
        <authorList>
            <person name="Kim H.-S."/>
            <person name="Busman M."/>
            <person name="Brown D.W."/>
            <person name="Divon H."/>
            <person name="Uhlig S."/>
            <person name="Proctor R.H."/>
        </authorList>
    </citation>
    <scope>NUCLEOTIDE SEQUENCE [LARGE SCALE GENOMIC DNA]</scope>
    <source>
        <strain evidence="1 2">NRRL 25211</strain>
    </source>
</reference>
<sequence>MIIPSNPNSVTGKSTALRRSVRRTRGGTHTAVPSNDLEVRLAVDTVLLWARIGWPRTVPSKGGYASTHSTETIGHSQARASLDKTRIEIIAASTGNQTKEAQVWAWLRDADRPWEGFGWLALVQSSSLFEVPEAQDITPRLIPANNAIGHATARYRHLGCKGSKHG</sequence>
<evidence type="ECO:0000313" key="1">
    <source>
        <dbReference type="EMBL" id="KAF5580512.1"/>
    </source>
</evidence>
<evidence type="ECO:0000313" key="2">
    <source>
        <dbReference type="Proteomes" id="UP000544095"/>
    </source>
</evidence>
<protein>
    <submittedName>
        <fullName evidence="1">Uncharacterized protein</fullName>
    </submittedName>
</protein>
<proteinExistence type="predicted"/>
<accession>A0A8H5KV74</accession>
<dbReference type="EMBL" id="JAAOAR010000495">
    <property type="protein sequence ID" value="KAF5580512.1"/>
    <property type="molecule type" value="Genomic_DNA"/>
</dbReference>
<keyword evidence="2" id="KW-1185">Reference proteome</keyword>
<organism evidence="1 2">
    <name type="scientific">Fusarium pseudoanthophilum</name>
    <dbReference type="NCBI Taxonomy" id="48495"/>
    <lineage>
        <taxon>Eukaryota</taxon>
        <taxon>Fungi</taxon>
        <taxon>Dikarya</taxon>
        <taxon>Ascomycota</taxon>
        <taxon>Pezizomycotina</taxon>
        <taxon>Sordariomycetes</taxon>
        <taxon>Hypocreomycetidae</taxon>
        <taxon>Hypocreales</taxon>
        <taxon>Nectriaceae</taxon>
        <taxon>Fusarium</taxon>
        <taxon>Fusarium fujikuroi species complex</taxon>
    </lineage>
</organism>
<gene>
    <name evidence="1" type="ORF">FPANT_9299</name>
</gene>
<comment type="caution">
    <text evidence="1">The sequence shown here is derived from an EMBL/GenBank/DDBJ whole genome shotgun (WGS) entry which is preliminary data.</text>
</comment>